<evidence type="ECO:0000313" key="3">
    <source>
        <dbReference type="Proteomes" id="UP000006578"/>
    </source>
</evidence>
<keyword evidence="1" id="KW-0812">Transmembrane</keyword>
<feature type="transmembrane region" description="Helical" evidence="1">
    <location>
        <begin position="94"/>
        <end position="113"/>
    </location>
</feature>
<organism evidence="2 3">
    <name type="scientific">Sphingopyxis alaskensis (strain DSM 13593 / LMG 18877 / RB2256)</name>
    <name type="common">Sphingomonas alaskensis</name>
    <dbReference type="NCBI Taxonomy" id="317655"/>
    <lineage>
        <taxon>Bacteria</taxon>
        <taxon>Pseudomonadati</taxon>
        <taxon>Pseudomonadota</taxon>
        <taxon>Alphaproteobacteria</taxon>
        <taxon>Sphingomonadales</taxon>
        <taxon>Sphingomonadaceae</taxon>
        <taxon>Sphingopyxis</taxon>
    </lineage>
</organism>
<reference evidence="2 3" key="1">
    <citation type="journal article" date="2009" name="Proc. Natl. Acad. Sci. U.S.A.">
        <title>The genomic basis of trophic strategy in marine bacteria.</title>
        <authorList>
            <person name="Lauro F.M."/>
            <person name="McDougald D."/>
            <person name="Thomas T."/>
            <person name="Williams T.J."/>
            <person name="Egan S."/>
            <person name="Rice S."/>
            <person name="DeMaere M.Z."/>
            <person name="Ting L."/>
            <person name="Ertan H."/>
            <person name="Johnson J."/>
            <person name="Ferriera S."/>
            <person name="Lapidus A."/>
            <person name="Anderson I."/>
            <person name="Kyrpides N."/>
            <person name="Munk A.C."/>
            <person name="Detter C."/>
            <person name="Han C.S."/>
            <person name="Brown M.V."/>
            <person name="Robb F.T."/>
            <person name="Kjelleberg S."/>
            <person name="Cavicchioli R."/>
        </authorList>
    </citation>
    <scope>NUCLEOTIDE SEQUENCE [LARGE SCALE GENOMIC DNA]</scope>
    <source>
        <strain evidence="3">DSM 13593 / LMG 18877 / RB2256</strain>
    </source>
</reference>
<evidence type="ECO:0008006" key="4">
    <source>
        <dbReference type="Google" id="ProtNLM"/>
    </source>
</evidence>
<dbReference type="KEGG" id="sal:Sala_2681"/>
<feature type="transmembrane region" description="Helical" evidence="1">
    <location>
        <begin position="60"/>
        <end position="82"/>
    </location>
</feature>
<evidence type="ECO:0000313" key="2">
    <source>
        <dbReference type="EMBL" id="ABF54386.1"/>
    </source>
</evidence>
<dbReference type="Proteomes" id="UP000006578">
    <property type="component" value="Chromosome"/>
</dbReference>
<dbReference type="EMBL" id="CP000356">
    <property type="protein sequence ID" value="ABF54386.1"/>
    <property type="molecule type" value="Genomic_DNA"/>
</dbReference>
<proteinExistence type="predicted"/>
<accession>Q1GPN6</accession>
<feature type="transmembrane region" description="Helical" evidence="1">
    <location>
        <begin position="186"/>
        <end position="208"/>
    </location>
</feature>
<gene>
    <name evidence="2" type="ordered locus">Sala_2681</name>
</gene>
<dbReference type="eggNOG" id="COG4944">
    <property type="taxonomic scope" value="Bacteria"/>
</dbReference>
<keyword evidence="1" id="KW-0472">Membrane</keyword>
<evidence type="ECO:0000256" key="1">
    <source>
        <dbReference type="SAM" id="Phobius"/>
    </source>
</evidence>
<dbReference type="AlphaFoldDB" id="Q1GPN6"/>
<name>Q1GPN6_SPHAL</name>
<dbReference type="InterPro" id="IPR009495">
    <property type="entry name" value="NrsF"/>
</dbReference>
<protein>
    <recommendedName>
        <fullName evidence="4">DUF1109 domain-containing protein</fullName>
    </recommendedName>
</protein>
<dbReference type="RefSeq" id="WP_011542951.1">
    <property type="nucleotide sequence ID" value="NC_008048.1"/>
</dbReference>
<dbReference type="Pfam" id="PF06532">
    <property type="entry name" value="NrsF"/>
    <property type="match status" value="1"/>
</dbReference>
<keyword evidence="3" id="KW-1185">Reference proteome</keyword>
<dbReference type="OrthoDB" id="7390889at2"/>
<dbReference type="STRING" id="317655.Sala_2681"/>
<sequence length="214" mass="22477">MSRDSNFLITELVGGLEPIRPLRFSSGLGFALAGLGVTLGAVAWLFGFRTDVLAGNFDPVFLLAAGLFFLLGLATSATVVVMSRPHIGSDHSGWRWAAAMTALLPIAAILTSLERGRMAVSAADAGHGFDCLVAGSALGLLIAAVLVWWLRRGAPTSPERAGLLTGIAAGSFGMFAFSLHCQYNDIIHIGLWHGLAVAATAGLGRLVIPRLIRW</sequence>
<dbReference type="HOGENOM" id="CLU_097826_0_0_5"/>
<feature type="transmembrane region" description="Helical" evidence="1">
    <location>
        <begin position="125"/>
        <end position="149"/>
    </location>
</feature>
<keyword evidence="1" id="KW-1133">Transmembrane helix</keyword>
<feature type="transmembrane region" description="Helical" evidence="1">
    <location>
        <begin position="28"/>
        <end position="48"/>
    </location>
</feature>
<feature type="transmembrane region" description="Helical" evidence="1">
    <location>
        <begin position="161"/>
        <end position="180"/>
    </location>
</feature>